<feature type="compositionally biased region" description="Basic and acidic residues" evidence="5">
    <location>
        <begin position="1"/>
        <end position="17"/>
    </location>
</feature>
<keyword evidence="2" id="KW-0285">Flavoprotein</keyword>
<evidence type="ECO:0000256" key="2">
    <source>
        <dbReference type="ARBA" id="ARBA00022630"/>
    </source>
</evidence>
<dbReference type="Proteomes" id="UP001203852">
    <property type="component" value="Unassembled WGS sequence"/>
</dbReference>
<evidence type="ECO:0000256" key="4">
    <source>
        <dbReference type="ARBA" id="ARBA00038054"/>
    </source>
</evidence>
<dbReference type="InterPro" id="IPR012349">
    <property type="entry name" value="Split_barrel_FMN-bd"/>
</dbReference>
<name>A0AAN6IHH9_9EURO</name>
<dbReference type="Pfam" id="PF01613">
    <property type="entry name" value="Flavin_Reduct"/>
    <property type="match status" value="1"/>
</dbReference>
<reference evidence="7" key="1">
    <citation type="journal article" date="2022" name="bioRxiv">
        <title>Deciphering the potential niche of two novel black yeast fungi from a biological soil crust based on their genomes, phenotypes, and melanin regulation.</title>
        <authorList>
            <consortium name="DOE Joint Genome Institute"/>
            <person name="Carr E.C."/>
            <person name="Barton Q."/>
            <person name="Grambo S."/>
            <person name="Sullivan M."/>
            <person name="Renfro C.M."/>
            <person name="Kuo A."/>
            <person name="Pangilinan J."/>
            <person name="Lipzen A."/>
            <person name="Keymanesh K."/>
            <person name="Savage E."/>
            <person name="Barry K."/>
            <person name="Grigoriev I.V."/>
            <person name="Riekhof W.R."/>
            <person name="Harris S.S."/>
        </authorList>
    </citation>
    <scope>NUCLEOTIDE SEQUENCE</scope>
    <source>
        <strain evidence="7">JF 03-4F</strain>
    </source>
</reference>
<evidence type="ECO:0000313" key="7">
    <source>
        <dbReference type="EMBL" id="KAI1617663.1"/>
    </source>
</evidence>
<proteinExistence type="inferred from homology"/>
<evidence type="ECO:0000256" key="1">
    <source>
        <dbReference type="ARBA" id="ARBA00001917"/>
    </source>
</evidence>
<dbReference type="InterPro" id="IPR002563">
    <property type="entry name" value="Flavin_Rdtase-like_dom"/>
</dbReference>
<comment type="caution">
    <text evidence="7">The sequence shown here is derived from an EMBL/GenBank/DDBJ whole genome shotgun (WGS) entry which is preliminary data.</text>
</comment>
<dbReference type="EMBL" id="MU404350">
    <property type="protein sequence ID" value="KAI1617663.1"/>
    <property type="molecule type" value="Genomic_DNA"/>
</dbReference>
<protein>
    <recommendedName>
        <fullName evidence="6">Flavin reductase like domain-containing protein</fullName>
    </recommendedName>
</protein>
<dbReference type="SMART" id="SM00903">
    <property type="entry name" value="Flavin_Reduct"/>
    <property type="match status" value="1"/>
</dbReference>
<evidence type="ECO:0000256" key="5">
    <source>
        <dbReference type="SAM" id="MobiDB-lite"/>
    </source>
</evidence>
<organism evidence="7 8">
    <name type="scientific">Exophiala viscosa</name>
    <dbReference type="NCBI Taxonomy" id="2486360"/>
    <lineage>
        <taxon>Eukaryota</taxon>
        <taxon>Fungi</taxon>
        <taxon>Dikarya</taxon>
        <taxon>Ascomycota</taxon>
        <taxon>Pezizomycotina</taxon>
        <taxon>Eurotiomycetes</taxon>
        <taxon>Chaetothyriomycetidae</taxon>
        <taxon>Chaetothyriales</taxon>
        <taxon>Herpotrichiellaceae</taxon>
        <taxon>Exophiala</taxon>
    </lineage>
</organism>
<dbReference type="PANTHER" id="PTHR33798:SF5">
    <property type="entry name" value="FLAVIN REDUCTASE LIKE DOMAIN-CONTAINING PROTEIN"/>
    <property type="match status" value="1"/>
</dbReference>
<gene>
    <name evidence="7" type="ORF">EDD36DRAFT_8546</name>
</gene>
<feature type="domain" description="Flavin reductase like" evidence="6">
    <location>
        <begin position="89"/>
        <end position="249"/>
    </location>
</feature>
<accession>A0AAN6IHH9</accession>
<comment type="similarity">
    <text evidence="4">Belongs to the flavoredoxin family.</text>
</comment>
<comment type="cofactor">
    <cofactor evidence="1">
        <name>FMN</name>
        <dbReference type="ChEBI" id="CHEBI:58210"/>
    </cofactor>
</comment>
<sequence length="298" mass="32527">MTDSAAHQERAQHEASLKRNPHPDFQTVENSRPDWDAQRSWAFTKAPDTNWSWGKGGNDGGASLKKDHVEINPHAEGRPKAYNYKLLISGVIPRPIGFLSTVSKDGSSTNLAPYSYTNIVTHDPPIFTVGIAGGISDAKDSLANLIASGECVLNLVSEHFVEAMNATSINAPYGVSEWELTGLHPAPSTHVKPARVKEAVFAIECKLVDTKEFDSRATPGKKSATLVMLEGVNFWVREDAINEERNIIDPAVLRPISRLGGITYGRNVEGFELLRPDYEKAQASGELKDVENASTAHI</sequence>
<dbReference type="AlphaFoldDB" id="A0AAN6IHH9"/>
<dbReference type="GO" id="GO:0010181">
    <property type="term" value="F:FMN binding"/>
    <property type="evidence" value="ECO:0007669"/>
    <property type="project" value="InterPro"/>
</dbReference>
<dbReference type="PANTHER" id="PTHR33798">
    <property type="entry name" value="FLAVOPROTEIN OXYGENASE"/>
    <property type="match status" value="1"/>
</dbReference>
<evidence type="ECO:0000313" key="8">
    <source>
        <dbReference type="Proteomes" id="UP001203852"/>
    </source>
</evidence>
<dbReference type="Gene3D" id="2.30.110.10">
    <property type="entry name" value="Electron Transport, Fmn-binding Protein, Chain A"/>
    <property type="match status" value="1"/>
</dbReference>
<dbReference type="SUPFAM" id="SSF50475">
    <property type="entry name" value="FMN-binding split barrel"/>
    <property type="match status" value="1"/>
</dbReference>
<evidence type="ECO:0000259" key="6">
    <source>
        <dbReference type="SMART" id="SM00903"/>
    </source>
</evidence>
<keyword evidence="8" id="KW-1185">Reference proteome</keyword>
<evidence type="ECO:0000256" key="3">
    <source>
        <dbReference type="ARBA" id="ARBA00022643"/>
    </source>
</evidence>
<keyword evidence="3" id="KW-0288">FMN</keyword>
<feature type="region of interest" description="Disordered" evidence="5">
    <location>
        <begin position="1"/>
        <end position="33"/>
    </location>
</feature>